<evidence type="ECO:0000313" key="2">
    <source>
        <dbReference type="Proteomes" id="UP001056648"/>
    </source>
</evidence>
<protein>
    <submittedName>
        <fullName evidence="1">DUF2635 domain-containing protein</fullName>
    </submittedName>
</protein>
<organism evidence="1 2">
    <name type="scientific">Cupriavidus gilardii</name>
    <dbReference type="NCBI Taxonomy" id="82541"/>
    <lineage>
        <taxon>Bacteria</taxon>
        <taxon>Pseudomonadati</taxon>
        <taxon>Pseudomonadota</taxon>
        <taxon>Betaproteobacteria</taxon>
        <taxon>Burkholderiales</taxon>
        <taxon>Burkholderiaceae</taxon>
        <taxon>Cupriavidus</taxon>
    </lineage>
</organism>
<keyword evidence="2" id="KW-1185">Reference proteome</keyword>
<reference evidence="1" key="1">
    <citation type="submission" date="2022-06" db="EMBL/GenBank/DDBJ databases">
        <title>Complete genome sequence and characterization of Cupriavidus gilardii QJ1 isolated from contaminating cells.</title>
        <authorList>
            <person name="Qi J."/>
        </authorList>
    </citation>
    <scope>NUCLEOTIDE SEQUENCE</scope>
    <source>
        <strain evidence="1">QJ1</strain>
    </source>
</reference>
<gene>
    <name evidence="1" type="ORF">NDR89_03180</name>
</gene>
<dbReference type="EMBL" id="CP098735">
    <property type="protein sequence ID" value="USE78064.1"/>
    <property type="molecule type" value="Genomic_DNA"/>
</dbReference>
<dbReference type="InterPro" id="IPR024400">
    <property type="entry name" value="DUF2635"/>
</dbReference>
<evidence type="ECO:0000313" key="1">
    <source>
        <dbReference type="EMBL" id="USE78064.1"/>
    </source>
</evidence>
<sequence length="63" mass="7163">MEQIRVKAAPGLLVPKEHNPRQYITDAEAQTVDRSAYYLRRLRDGDLVEVNEPNARKRATGGK</sequence>
<dbReference type="Pfam" id="PF10948">
    <property type="entry name" value="DUF2635"/>
    <property type="match status" value="1"/>
</dbReference>
<name>A0ABY4VLG7_9BURK</name>
<dbReference type="RefSeq" id="WP_252252185.1">
    <property type="nucleotide sequence ID" value="NZ_CP098735.1"/>
</dbReference>
<accession>A0ABY4VLG7</accession>
<dbReference type="Proteomes" id="UP001056648">
    <property type="component" value="Chromosome 1"/>
</dbReference>
<proteinExistence type="predicted"/>